<sequence>MKLYITREVVGDRPVSEVLDLEWFTLEDFCIKFVRKGSQLTEGIPLSRIYQYTVDYRA</sequence>
<dbReference type="Proteomes" id="UP000694260">
    <property type="component" value="Segment"/>
</dbReference>
<accession>A0A8E5NW35</accession>
<evidence type="ECO:0000313" key="2">
    <source>
        <dbReference type="Proteomes" id="UP000694260"/>
    </source>
</evidence>
<keyword evidence="2" id="KW-1185">Reference proteome</keyword>
<reference evidence="1" key="1">
    <citation type="submission" date="2021-04" db="EMBL/GenBank/DDBJ databases">
        <title>Genomic characterization of the novel lytic bacteriophage vB_RsoP_BMB50 infecting Ralstonia solanacearum.</title>
        <authorList>
            <person name="Wang K."/>
            <person name="Liu Q."/>
            <person name="Dong Z."/>
            <person name="Sun M."/>
            <person name="Peng D."/>
        </authorList>
    </citation>
    <scope>NUCLEOTIDE SEQUENCE</scope>
</reference>
<name>A0A8E5NW35_9CAUD</name>
<evidence type="ECO:0000313" key="1">
    <source>
        <dbReference type="EMBL" id="QVE65538.1"/>
    </source>
</evidence>
<dbReference type="EMBL" id="MW965453">
    <property type="protein sequence ID" value="QVE65538.1"/>
    <property type="molecule type" value="Genomic_DNA"/>
</dbReference>
<organism evidence="1 2">
    <name type="scientific">Ralstonia phage vB_RsoP_BMB50</name>
    <dbReference type="NCBI Taxonomy" id="2834269"/>
    <lineage>
        <taxon>Viruses</taxon>
        <taxon>Duplodnaviria</taxon>
        <taxon>Heunggongvirae</taxon>
        <taxon>Uroviricota</taxon>
        <taxon>Caudoviricetes</taxon>
        <taxon>Autographivirales</taxon>
        <taxon>Autonotataviridae</taxon>
        <taxon>Okabevirinae</taxon>
        <taxon>Hongshanvirus</taxon>
        <taxon>Hongshanvirus BMB50</taxon>
    </lineage>
</organism>
<protein>
    <submittedName>
        <fullName evidence="1">Uncharacterized protein</fullName>
    </submittedName>
</protein>
<proteinExistence type="predicted"/>